<name>A0ABP7ECJ9_9ACTN</name>
<evidence type="ECO:0000313" key="3">
    <source>
        <dbReference type="Proteomes" id="UP001500051"/>
    </source>
</evidence>
<comment type="caution">
    <text evidence="2">The sequence shown here is derived from an EMBL/GenBank/DDBJ whole genome shotgun (WGS) entry which is preliminary data.</text>
</comment>
<keyword evidence="3" id="KW-1185">Reference proteome</keyword>
<feature type="compositionally biased region" description="Basic and acidic residues" evidence="1">
    <location>
        <begin position="1"/>
        <end position="19"/>
    </location>
</feature>
<feature type="region of interest" description="Disordered" evidence="1">
    <location>
        <begin position="1"/>
        <end position="36"/>
    </location>
</feature>
<protein>
    <submittedName>
        <fullName evidence="2">DUF2188 domain-containing protein</fullName>
    </submittedName>
</protein>
<dbReference type="Pfam" id="PF09954">
    <property type="entry name" value="DUF2188"/>
    <property type="match status" value="1"/>
</dbReference>
<evidence type="ECO:0000313" key="2">
    <source>
        <dbReference type="EMBL" id="GAA3717391.1"/>
    </source>
</evidence>
<dbReference type="EMBL" id="BAAAYX010000023">
    <property type="protein sequence ID" value="GAA3717391.1"/>
    <property type="molecule type" value="Genomic_DNA"/>
</dbReference>
<proteinExistence type="predicted"/>
<organism evidence="2 3">
    <name type="scientific">Microlunatus aurantiacus</name>
    <dbReference type="NCBI Taxonomy" id="446786"/>
    <lineage>
        <taxon>Bacteria</taxon>
        <taxon>Bacillati</taxon>
        <taxon>Actinomycetota</taxon>
        <taxon>Actinomycetes</taxon>
        <taxon>Propionibacteriales</taxon>
        <taxon>Propionibacteriaceae</taxon>
        <taxon>Microlunatus</taxon>
    </lineage>
</organism>
<dbReference type="InterPro" id="IPR018691">
    <property type="entry name" value="DUF2188"/>
</dbReference>
<gene>
    <name evidence="2" type="ORF">GCM10022204_41690</name>
</gene>
<dbReference type="Proteomes" id="UP001500051">
    <property type="component" value="Unassembled WGS sequence"/>
</dbReference>
<accession>A0ABP7ECJ9</accession>
<dbReference type="RefSeq" id="WP_344814393.1">
    <property type="nucleotide sequence ID" value="NZ_BAAAYX010000023.1"/>
</dbReference>
<evidence type="ECO:0000256" key="1">
    <source>
        <dbReference type="SAM" id="MobiDB-lite"/>
    </source>
</evidence>
<sequence>MPKGDVETYHQDGAWHNRVEGGQVLSDHPTKEEAQAAGRRYAMDRLVEHIIKNENGQIAERNSYGHDPRNIRG</sequence>
<reference evidence="3" key="1">
    <citation type="journal article" date="2019" name="Int. J. Syst. Evol. Microbiol.">
        <title>The Global Catalogue of Microorganisms (GCM) 10K type strain sequencing project: providing services to taxonomists for standard genome sequencing and annotation.</title>
        <authorList>
            <consortium name="The Broad Institute Genomics Platform"/>
            <consortium name="The Broad Institute Genome Sequencing Center for Infectious Disease"/>
            <person name="Wu L."/>
            <person name="Ma J."/>
        </authorList>
    </citation>
    <scope>NUCLEOTIDE SEQUENCE [LARGE SCALE GENOMIC DNA]</scope>
    <source>
        <strain evidence="3">JCM 16548</strain>
    </source>
</reference>